<evidence type="ECO:0000313" key="2">
    <source>
        <dbReference type="EMBL" id="PVZ96510.1"/>
    </source>
</evidence>
<reference evidence="1 3" key="1">
    <citation type="journal article" date="2018" name="MBio">
        <title>Comparative Genomics Reveals the Core Gene Toolbox for the Fungus-Insect Symbiosis.</title>
        <authorList>
            <person name="Wang Y."/>
            <person name="Stata M."/>
            <person name="Wang W."/>
            <person name="Stajich J.E."/>
            <person name="White M.M."/>
            <person name="Moncalvo J.M."/>
        </authorList>
    </citation>
    <scope>NUCLEOTIDE SEQUENCE [LARGE SCALE GENOMIC DNA]</scope>
    <source>
        <strain evidence="1 3">AUS-126-30</strain>
    </source>
</reference>
<protein>
    <submittedName>
        <fullName evidence="1">Uncharacterized protein</fullName>
    </submittedName>
</protein>
<evidence type="ECO:0000313" key="1">
    <source>
        <dbReference type="EMBL" id="PVZ96501.1"/>
    </source>
</evidence>
<accession>A0A2U1IUL9</accession>
<dbReference type="EMBL" id="MBFU01001271">
    <property type="protein sequence ID" value="PVZ96510.1"/>
    <property type="molecule type" value="Genomic_DNA"/>
</dbReference>
<dbReference type="Proteomes" id="UP000245591">
    <property type="component" value="Unassembled WGS sequence"/>
</dbReference>
<dbReference type="AlphaFoldDB" id="A0A2U1IUL9"/>
<dbReference type="EMBL" id="MBFU01001271">
    <property type="protein sequence ID" value="PVZ96501.1"/>
    <property type="molecule type" value="Genomic_DNA"/>
</dbReference>
<evidence type="ECO:0000313" key="3">
    <source>
        <dbReference type="Proteomes" id="UP000245591"/>
    </source>
</evidence>
<gene>
    <name evidence="1" type="ORF">BB558_007588</name>
    <name evidence="2" type="ORF">BB558_007609</name>
</gene>
<comment type="caution">
    <text evidence="1">The sequence shown here is derived from an EMBL/GenBank/DDBJ whole genome shotgun (WGS) entry which is preliminary data.</text>
</comment>
<sequence>MEYKSANRIPKLKALEKYDNNSITNNKGTKPNGVPDVTPNIIVTDKPNAQVTVAPDDNNKNVFNNGIPNGFIASIPIGGHNPPNSISGTKAAFN</sequence>
<organism evidence="1 3">
    <name type="scientific">Smittium angustum</name>
    <dbReference type="NCBI Taxonomy" id="133377"/>
    <lineage>
        <taxon>Eukaryota</taxon>
        <taxon>Fungi</taxon>
        <taxon>Fungi incertae sedis</taxon>
        <taxon>Zoopagomycota</taxon>
        <taxon>Kickxellomycotina</taxon>
        <taxon>Harpellomycetes</taxon>
        <taxon>Harpellales</taxon>
        <taxon>Legeriomycetaceae</taxon>
        <taxon>Smittium</taxon>
    </lineage>
</organism>
<proteinExistence type="predicted"/>
<keyword evidence="3" id="KW-1185">Reference proteome</keyword>
<name>A0A2U1IUL9_SMIAN</name>